<dbReference type="PROSITE" id="PS51257">
    <property type="entry name" value="PROKAR_LIPOPROTEIN"/>
    <property type="match status" value="1"/>
</dbReference>
<reference evidence="2 3" key="1">
    <citation type="submission" date="2024-02" db="EMBL/GenBank/DDBJ databases">
        <title>Draft genome sequence of Collimonas sp. strain H4R21, an effective mineral-weathering bacterial strain isolated from the beech rhizosphere.</title>
        <authorList>
            <person name="Morin E."/>
            <person name="Uroz S."/>
            <person name="Leveau J.H.J."/>
            <person name="Kumar R."/>
            <person name="Rey M.W."/>
            <person name="Pham J."/>
        </authorList>
    </citation>
    <scope>NUCLEOTIDE SEQUENCE [LARGE SCALE GENOMIC DNA]</scope>
    <source>
        <strain evidence="2 3">H4R21</strain>
    </source>
</reference>
<name>A0ABU9PVS5_9BURK</name>
<dbReference type="EMBL" id="JBANDC010000007">
    <property type="protein sequence ID" value="MEM4988122.1"/>
    <property type="molecule type" value="Genomic_DNA"/>
</dbReference>
<dbReference type="InterPro" id="IPR002591">
    <property type="entry name" value="Phosphodiest/P_Trfase"/>
</dbReference>
<evidence type="ECO:0000313" key="2">
    <source>
        <dbReference type="EMBL" id="MEM4988122.1"/>
    </source>
</evidence>
<gene>
    <name evidence="2" type="ORF">V8G57_12065</name>
</gene>
<dbReference type="Proteomes" id="UP001495910">
    <property type="component" value="Unassembled WGS sequence"/>
</dbReference>
<dbReference type="PANTHER" id="PTHR10151">
    <property type="entry name" value="ECTONUCLEOTIDE PYROPHOSPHATASE/PHOSPHODIESTERASE"/>
    <property type="match status" value="1"/>
</dbReference>
<dbReference type="Pfam" id="PF01663">
    <property type="entry name" value="Phosphodiest"/>
    <property type="match status" value="1"/>
</dbReference>
<proteinExistence type="predicted"/>
<evidence type="ECO:0000313" key="3">
    <source>
        <dbReference type="Proteomes" id="UP001495910"/>
    </source>
</evidence>
<dbReference type="Gene3D" id="3.30.1360.180">
    <property type="match status" value="1"/>
</dbReference>
<sequence>MKNSLFHPLLRNLFCLLLPAIVAGCAPATLQPPAQDARPPLILVSIDGFKPDYLTRSVTPNLNALAAQGARAEAMRPSFPSITFPNHYTLVTGSRPDRHGIVGNTIEDSRIPGARFSLGNREATNDRRWWDEAEPIWVTAEQRGVRTATMFWPGSEAAIHGVRPSEWRSYDSKLPANQRVDTLLGWLDKPVASRPAFLTLYFEDVDHAGHEYGPDAAQTTEAAAHVDEAIGRLAAGLQARGIKANIVVVSDHGMAAMSKQRVIRLDQVAPAGSYRVVTGGTYAGLEATPGKDGVLADALLKPQAHMQCWRKEAMPPRFHYGRNPRVPSFICLAETGWQIAADARSAERTPAGGHGYDNMAAEMQAIFIAAGPAFKTGIVLAPFDNVDVYPLMMNLIGLQPLPSDGEMTLAPALN</sequence>
<dbReference type="PANTHER" id="PTHR10151:SF120">
    <property type="entry name" value="BIS(5'-ADENOSYL)-TRIPHOSPHATASE"/>
    <property type="match status" value="1"/>
</dbReference>
<dbReference type="CDD" id="cd16018">
    <property type="entry name" value="Enpp"/>
    <property type="match status" value="1"/>
</dbReference>
<dbReference type="Gene3D" id="3.40.720.10">
    <property type="entry name" value="Alkaline Phosphatase, subunit A"/>
    <property type="match status" value="1"/>
</dbReference>
<keyword evidence="1" id="KW-0732">Signal</keyword>
<evidence type="ECO:0000256" key="1">
    <source>
        <dbReference type="SAM" id="SignalP"/>
    </source>
</evidence>
<comment type="caution">
    <text evidence="2">The sequence shown here is derived from an EMBL/GenBank/DDBJ whole genome shotgun (WGS) entry which is preliminary data.</text>
</comment>
<accession>A0ABU9PVS5</accession>
<dbReference type="InterPro" id="IPR017850">
    <property type="entry name" value="Alkaline_phosphatase_core_sf"/>
</dbReference>
<feature type="signal peptide" evidence="1">
    <location>
        <begin position="1"/>
        <end position="28"/>
    </location>
</feature>
<protein>
    <submittedName>
        <fullName evidence="2">Ectonucleotide pyrophosphatase/phosphodiesterase</fullName>
    </submittedName>
</protein>
<organism evidence="2 3">
    <name type="scientific">Collimonas rhizosphaerae</name>
    <dbReference type="NCBI Taxonomy" id="3126357"/>
    <lineage>
        <taxon>Bacteria</taxon>
        <taxon>Pseudomonadati</taxon>
        <taxon>Pseudomonadota</taxon>
        <taxon>Betaproteobacteria</taxon>
        <taxon>Burkholderiales</taxon>
        <taxon>Oxalobacteraceae</taxon>
        <taxon>Collimonas</taxon>
    </lineage>
</organism>
<keyword evidence="3" id="KW-1185">Reference proteome</keyword>
<dbReference type="RefSeq" id="WP_342829602.1">
    <property type="nucleotide sequence ID" value="NZ_JBANDC010000007.1"/>
</dbReference>
<dbReference type="SUPFAM" id="SSF53649">
    <property type="entry name" value="Alkaline phosphatase-like"/>
    <property type="match status" value="1"/>
</dbReference>
<feature type="chain" id="PRO_5046513364" evidence="1">
    <location>
        <begin position="29"/>
        <end position="414"/>
    </location>
</feature>